<protein>
    <recommendedName>
        <fullName evidence="1">DUF6593 domain-containing protein</fullName>
    </recommendedName>
</protein>
<keyword evidence="3" id="KW-1185">Reference proteome</keyword>
<sequence length="166" mass="17979">MNFLLAVDSPFNTTLLSPEGRMVYRIETATTSYSVSGALTTTVSKVSPDGQTQVELGRIAWQSGRPGTVIVHGHELFIARSKLWGSSRTFTALNGQAYKWSFENGSSLMASNDSKQAPAATYTPSSRSNPGLIHLTPHGLTITGDVLVTFVCVEGERRNSQRRSTV</sequence>
<reference evidence="2 3" key="1">
    <citation type="submission" date="2014-04" db="EMBL/GenBank/DDBJ databases">
        <authorList>
            <consortium name="DOE Joint Genome Institute"/>
            <person name="Kuo A."/>
            <person name="Kohler A."/>
            <person name="Nagy L.G."/>
            <person name="Floudas D."/>
            <person name="Copeland A."/>
            <person name="Barry K.W."/>
            <person name="Cichocki N."/>
            <person name="Veneault-Fourrey C."/>
            <person name="LaButti K."/>
            <person name="Lindquist E.A."/>
            <person name="Lipzen A."/>
            <person name="Lundell T."/>
            <person name="Morin E."/>
            <person name="Murat C."/>
            <person name="Sun H."/>
            <person name="Tunlid A."/>
            <person name="Henrissat B."/>
            <person name="Grigoriev I.V."/>
            <person name="Hibbett D.S."/>
            <person name="Martin F."/>
            <person name="Nordberg H.P."/>
            <person name="Cantor M.N."/>
            <person name="Hua S.X."/>
        </authorList>
    </citation>
    <scope>NUCLEOTIDE SEQUENCE [LARGE SCALE GENOMIC DNA]</scope>
    <source>
        <strain evidence="2 3">Foug A</strain>
    </source>
</reference>
<dbReference type="AlphaFoldDB" id="A0A0C3CV21"/>
<dbReference type="EMBL" id="KN822211">
    <property type="protein sequence ID" value="KIM52410.1"/>
    <property type="molecule type" value="Genomic_DNA"/>
</dbReference>
<dbReference type="HOGENOM" id="CLU_084280_3_0_1"/>
<evidence type="ECO:0000259" key="1">
    <source>
        <dbReference type="Pfam" id="PF20236"/>
    </source>
</evidence>
<dbReference type="STRING" id="1036808.A0A0C3CV21"/>
<dbReference type="Pfam" id="PF20236">
    <property type="entry name" value="DUF6593"/>
    <property type="match status" value="1"/>
</dbReference>
<name>A0A0C3CV21_9AGAM</name>
<dbReference type="Proteomes" id="UP000053989">
    <property type="component" value="Unassembled WGS sequence"/>
</dbReference>
<reference evidence="3" key="2">
    <citation type="submission" date="2015-01" db="EMBL/GenBank/DDBJ databases">
        <title>Evolutionary Origins and Diversification of the Mycorrhizal Mutualists.</title>
        <authorList>
            <consortium name="DOE Joint Genome Institute"/>
            <consortium name="Mycorrhizal Genomics Consortium"/>
            <person name="Kohler A."/>
            <person name="Kuo A."/>
            <person name="Nagy L.G."/>
            <person name="Floudas D."/>
            <person name="Copeland A."/>
            <person name="Barry K.W."/>
            <person name="Cichocki N."/>
            <person name="Veneault-Fourrey C."/>
            <person name="LaButti K."/>
            <person name="Lindquist E.A."/>
            <person name="Lipzen A."/>
            <person name="Lundell T."/>
            <person name="Morin E."/>
            <person name="Murat C."/>
            <person name="Riley R."/>
            <person name="Ohm R."/>
            <person name="Sun H."/>
            <person name="Tunlid A."/>
            <person name="Henrissat B."/>
            <person name="Grigoriev I.V."/>
            <person name="Hibbett D.S."/>
            <person name="Martin F."/>
        </authorList>
    </citation>
    <scope>NUCLEOTIDE SEQUENCE [LARGE SCALE GENOMIC DNA]</scope>
    <source>
        <strain evidence="3">Foug A</strain>
    </source>
</reference>
<proteinExistence type="predicted"/>
<dbReference type="InParanoid" id="A0A0C3CV21"/>
<organism evidence="2 3">
    <name type="scientific">Scleroderma citrinum Foug A</name>
    <dbReference type="NCBI Taxonomy" id="1036808"/>
    <lineage>
        <taxon>Eukaryota</taxon>
        <taxon>Fungi</taxon>
        <taxon>Dikarya</taxon>
        <taxon>Basidiomycota</taxon>
        <taxon>Agaricomycotina</taxon>
        <taxon>Agaricomycetes</taxon>
        <taxon>Agaricomycetidae</taxon>
        <taxon>Boletales</taxon>
        <taxon>Sclerodermatineae</taxon>
        <taxon>Sclerodermataceae</taxon>
        <taxon>Scleroderma</taxon>
    </lineage>
</organism>
<dbReference type="InterPro" id="IPR046528">
    <property type="entry name" value="DUF6593"/>
</dbReference>
<evidence type="ECO:0000313" key="3">
    <source>
        <dbReference type="Proteomes" id="UP000053989"/>
    </source>
</evidence>
<evidence type="ECO:0000313" key="2">
    <source>
        <dbReference type="EMBL" id="KIM52410.1"/>
    </source>
</evidence>
<feature type="domain" description="DUF6593" evidence="1">
    <location>
        <begin position="8"/>
        <end position="158"/>
    </location>
</feature>
<gene>
    <name evidence="2" type="ORF">SCLCIDRAFT_141145</name>
</gene>
<dbReference type="OrthoDB" id="3021178at2759"/>
<accession>A0A0C3CV21</accession>